<evidence type="ECO:0000313" key="2">
    <source>
        <dbReference type="EMBL" id="VGC64516.1"/>
    </source>
</evidence>
<name>A0AB74QIC5_KLEPN</name>
<sequence length="238" mass="27600">MAYTKSAARQQFEYTLASLLEQVRYVSNMKGLRSDIIQSVYNNAIFRTSAALEDYIKEVLEDWIDMLSRNNGLLSHLPDEAVCFTLFKNQEKNFINYISHGSESKLVSQIGNNKEFLGKLYISTSPVEKLITSRQLIMDKKYPSEKNIKQLFSRFGFKNIFKDMEKKGKKDYTKLLQSFSDTRTELAHSFTVISLTKVTTLDKINKITELVKVLDRILFSYICSTSGRAYWKTEWLSI</sequence>
<organism evidence="2 3">
    <name type="scientific">Klebsiella pneumoniae</name>
    <dbReference type="NCBI Taxonomy" id="573"/>
    <lineage>
        <taxon>Bacteria</taxon>
        <taxon>Pseudomonadati</taxon>
        <taxon>Pseudomonadota</taxon>
        <taxon>Gammaproteobacteria</taxon>
        <taxon>Enterobacterales</taxon>
        <taxon>Enterobacteriaceae</taxon>
        <taxon>Klebsiella/Raoultella group</taxon>
        <taxon>Klebsiella</taxon>
        <taxon>Klebsiella pneumoniae complex</taxon>
    </lineage>
</organism>
<dbReference type="Pfam" id="PF18735">
    <property type="entry name" value="HEPN_RiboL-PSP"/>
    <property type="match status" value="1"/>
</dbReference>
<dbReference type="RefSeq" id="WP_106481968.1">
    <property type="nucleotide sequence ID" value="NZ_CAAGUI010000001.1"/>
</dbReference>
<dbReference type="EMBL" id="CAAGWG010000001">
    <property type="protein sequence ID" value="VGC64516.1"/>
    <property type="molecule type" value="Genomic_DNA"/>
</dbReference>
<reference evidence="2 3" key="1">
    <citation type="submission" date="2019-03" db="EMBL/GenBank/DDBJ databases">
        <authorList>
            <consortium name="Pathogen Informatics"/>
        </authorList>
    </citation>
    <scope>NUCLEOTIDE SEQUENCE [LARGE SCALE GENOMIC DNA]</scope>
    <source>
        <strain evidence="2 3">5012STDY7312589</strain>
    </source>
</reference>
<dbReference type="Proteomes" id="UP000294876">
    <property type="component" value="Unassembled WGS sequence"/>
</dbReference>
<dbReference type="AlphaFoldDB" id="A0AB74QIC5"/>
<accession>A0AB74QIC5</accession>
<evidence type="ECO:0000259" key="1">
    <source>
        <dbReference type="Pfam" id="PF18735"/>
    </source>
</evidence>
<gene>
    <name evidence="2" type="ORF">SAMEA104567804_00051</name>
</gene>
<feature type="domain" description="RiboL-PSP-HEPN" evidence="1">
    <location>
        <begin position="34"/>
        <end position="218"/>
    </location>
</feature>
<protein>
    <recommendedName>
        <fullName evidence="1">RiboL-PSP-HEPN domain-containing protein</fullName>
    </recommendedName>
</protein>
<evidence type="ECO:0000313" key="3">
    <source>
        <dbReference type="Proteomes" id="UP000294876"/>
    </source>
</evidence>
<comment type="caution">
    <text evidence="2">The sequence shown here is derived from an EMBL/GenBank/DDBJ whole genome shotgun (WGS) entry which is preliminary data.</text>
</comment>
<dbReference type="InterPro" id="IPR041519">
    <property type="entry name" value="HEPN_RiboL-PSP"/>
</dbReference>
<proteinExistence type="predicted"/>